<reference evidence="1" key="1">
    <citation type="submission" date="2024-01" db="EMBL/GenBank/DDBJ databases">
        <authorList>
            <person name="Webb A."/>
        </authorList>
    </citation>
    <scope>NUCLEOTIDE SEQUENCE</scope>
    <source>
        <strain evidence="1">Pm1</strain>
    </source>
</reference>
<protein>
    <submittedName>
        <fullName evidence="1">Uncharacterized protein</fullName>
    </submittedName>
</protein>
<evidence type="ECO:0000313" key="2">
    <source>
        <dbReference type="Proteomes" id="UP001162060"/>
    </source>
</evidence>
<proteinExistence type="predicted"/>
<comment type="caution">
    <text evidence="1">The sequence shown here is derived from an EMBL/GenBank/DDBJ whole genome shotgun (WGS) entry which is preliminary data.</text>
</comment>
<dbReference type="AlphaFoldDB" id="A0AAV1UH37"/>
<dbReference type="Proteomes" id="UP001162060">
    <property type="component" value="Unassembled WGS sequence"/>
</dbReference>
<dbReference type="EMBL" id="CAKLBY020000194">
    <property type="protein sequence ID" value="CAK7933357.1"/>
    <property type="molecule type" value="Genomic_DNA"/>
</dbReference>
<accession>A0AAV1UH37</accession>
<gene>
    <name evidence="1" type="ORF">PM001_LOCUS18507</name>
</gene>
<name>A0AAV1UH37_9STRA</name>
<evidence type="ECO:0000313" key="1">
    <source>
        <dbReference type="EMBL" id="CAK7933357.1"/>
    </source>
</evidence>
<organism evidence="1 2">
    <name type="scientific">Peronospora matthiolae</name>
    <dbReference type="NCBI Taxonomy" id="2874970"/>
    <lineage>
        <taxon>Eukaryota</taxon>
        <taxon>Sar</taxon>
        <taxon>Stramenopiles</taxon>
        <taxon>Oomycota</taxon>
        <taxon>Peronosporomycetes</taxon>
        <taxon>Peronosporales</taxon>
        <taxon>Peronosporaceae</taxon>
        <taxon>Peronospora</taxon>
    </lineage>
</organism>
<sequence>MKWSDCRSASFEKATGFHPLTPFIVIVQS</sequence>